<evidence type="ECO:0000256" key="12">
    <source>
        <dbReference type="PIRSR" id="PIRSR602481-2"/>
    </source>
</evidence>
<keyword evidence="3" id="KW-0963">Cytoplasm</keyword>
<dbReference type="EMBL" id="FMYF01000008">
    <property type="protein sequence ID" value="SDB91258.1"/>
    <property type="molecule type" value="Genomic_DNA"/>
</dbReference>
<evidence type="ECO:0000256" key="4">
    <source>
        <dbReference type="ARBA" id="ARBA00022491"/>
    </source>
</evidence>
<dbReference type="Pfam" id="PF01475">
    <property type="entry name" value="FUR"/>
    <property type="match status" value="1"/>
</dbReference>
<feature type="binding site" evidence="11">
    <location>
        <position position="96"/>
    </location>
    <ligand>
        <name>Zn(2+)</name>
        <dbReference type="ChEBI" id="CHEBI:29105"/>
    </ligand>
</feature>
<feature type="binding site" evidence="11">
    <location>
        <position position="133"/>
    </location>
    <ligand>
        <name>Zn(2+)</name>
        <dbReference type="ChEBI" id="CHEBI:29105"/>
    </ligand>
</feature>
<name>A0A1G6HAZ5_9ACTN</name>
<evidence type="ECO:0000313" key="13">
    <source>
        <dbReference type="EMBL" id="SDB91258.1"/>
    </source>
</evidence>
<dbReference type="GO" id="GO:0000976">
    <property type="term" value="F:transcription cis-regulatory region binding"/>
    <property type="evidence" value="ECO:0007669"/>
    <property type="project" value="TreeGrafter"/>
</dbReference>
<evidence type="ECO:0000313" key="14">
    <source>
        <dbReference type="Proteomes" id="UP000199086"/>
    </source>
</evidence>
<evidence type="ECO:0000256" key="6">
    <source>
        <dbReference type="ARBA" id="ARBA00022833"/>
    </source>
</evidence>
<keyword evidence="10" id="KW-0804">Transcription</keyword>
<keyword evidence="7 12" id="KW-0408">Iron</keyword>
<evidence type="ECO:0000256" key="7">
    <source>
        <dbReference type="ARBA" id="ARBA00023004"/>
    </source>
</evidence>
<evidence type="ECO:0000256" key="1">
    <source>
        <dbReference type="ARBA" id="ARBA00004496"/>
    </source>
</evidence>
<feature type="binding site" evidence="12">
    <location>
        <position position="87"/>
    </location>
    <ligand>
        <name>Fe cation</name>
        <dbReference type="ChEBI" id="CHEBI:24875"/>
    </ligand>
</feature>
<dbReference type="GO" id="GO:0008270">
    <property type="term" value="F:zinc ion binding"/>
    <property type="evidence" value="ECO:0007669"/>
    <property type="project" value="TreeGrafter"/>
</dbReference>
<dbReference type="GO" id="GO:0005737">
    <property type="term" value="C:cytoplasm"/>
    <property type="evidence" value="ECO:0007669"/>
    <property type="project" value="UniProtKB-SubCell"/>
</dbReference>
<dbReference type="InterPro" id="IPR036390">
    <property type="entry name" value="WH_DNA-bd_sf"/>
</dbReference>
<dbReference type="PANTHER" id="PTHR33202:SF18">
    <property type="entry name" value="TRANSCRIPTIONAL REGULATOR FURA"/>
    <property type="match status" value="1"/>
</dbReference>
<keyword evidence="9" id="KW-0238">DNA-binding</keyword>
<keyword evidence="4" id="KW-0678">Repressor</keyword>
<keyword evidence="14" id="KW-1185">Reference proteome</keyword>
<feature type="binding site" evidence="11">
    <location>
        <position position="93"/>
    </location>
    <ligand>
        <name>Zn(2+)</name>
        <dbReference type="ChEBI" id="CHEBI:29105"/>
    </ligand>
</feature>
<evidence type="ECO:0000256" key="11">
    <source>
        <dbReference type="PIRSR" id="PIRSR602481-1"/>
    </source>
</evidence>
<keyword evidence="6 11" id="KW-0862">Zinc</keyword>
<proteinExistence type="inferred from homology"/>
<dbReference type="GO" id="GO:0003700">
    <property type="term" value="F:DNA-binding transcription factor activity"/>
    <property type="evidence" value="ECO:0007669"/>
    <property type="project" value="InterPro"/>
</dbReference>
<dbReference type="OrthoDB" id="5242893at2"/>
<evidence type="ECO:0000256" key="3">
    <source>
        <dbReference type="ARBA" id="ARBA00022490"/>
    </source>
</evidence>
<dbReference type="SUPFAM" id="SSF46785">
    <property type="entry name" value="Winged helix' DNA-binding domain"/>
    <property type="match status" value="1"/>
</dbReference>
<protein>
    <submittedName>
        <fullName evidence="13">Fur family transcriptional regulator, ferric uptake regulator</fullName>
    </submittedName>
</protein>
<evidence type="ECO:0000256" key="10">
    <source>
        <dbReference type="ARBA" id="ARBA00023163"/>
    </source>
</evidence>
<dbReference type="InterPro" id="IPR036388">
    <property type="entry name" value="WH-like_DNA-bd_sf"/>
</dbReference>
<feature type="binding site" evidence="11">
    <location>
        <position position="136"/>
    </location>
    <ligand>
        <name>Zn(2+)</name>
        <dbReference type="ChEBI" id="CHEBI:29105"/>
    </ligand>
</feature>
<sequence>MQRAEATGLLRRAGLRVTAPRVGVLLELADSPHADVDGVRRGVLGRLGSVSTQTIYDVLHILEDSSLVRRLDTVSGRARYELETGDHHEHLVCRGCNAISDVRCATGPAAVPMPEDTQGYLVLQTEIQYVGLCPRCQEPAARRAPTPR</sequence>
<dbReference type="AlphaFoldDB" id="A0A1G6HAZ5"/>
<keyword evidence="8" id="KW-0805">Transcription regulation</keyword>
<evidence type="ECO:0000256" key="5">
    <source>
        <dbReference type="ARBA" id="ARBA00022723"/>
    </source>
</evidence>
<dbReference type="Proteomes" id="UP000199086">
    <property type="component" value="Unassembled WGS sequence"/>
</dbReference>
<comment type="similarity">
    <text evidence="2">Belongs to the Fur family.</text>
</comment>
<dbReference type="InterPro" id="IPR043135">
    <property type="entry name" value="Fur_C"/>
</dbReference>
<evidence type="ECO:0000256" key="8">
    <source>
        <dbReference type="ARBA" id="ARBA00023015"/>
    </source>
</evidence>
<accession>A0A1G6HAZ5</accession>
<dbReference type="Gene3D" id="1.10.10.10">
    <property type="entry name" value="Winged helix-like DNA-binding domain superfamily/Winged helix DNA-binding domain"/>
    <property type="match status" value="1"/>
</dbReference>
<reference evidence="13 14" key="1">
    <citation type="submission" date="2016-06" db="EMBL/GenBank/DDBJ databases">
        <authorList>
            <person name="Olsen C.W."/>
            <person name="Carey S."/>
            <person name="Hinshaw L."/>
            <person name="Karasin A.I."/>
        </authorList>
    </citation>
    <scope>NUCLEOTIDE SEQUENCE [LARGE SCALE GENOMIC DNA]</scope>
    <source>
        <strain evidence="13 14">LZ-22</strain>
    </source>
</reference>
<dbReference type="GO" id="GO:0045892">
    <property type="term" value="P:negative regulation of DNA-templated transcription"/>
    <property type="evidence" value="ECO:0007669"/>
    <property type="project" value="TreeGrafter"/>
</dbReference>
<evidence type="ECO:0000256" key="2">
    <source>
        <dbReference type="ARBA" id="ARBA00007957"/>
    </source>
</evidence>
<keyword evidence="5 11" id="KW-0479">Metal-binding</keyword>
<evidence type="ECO:0000256" key="9">
    <source>
        <dbReference type="ARBA" id="ARBA00023125"/>
    </source>
</evidence>
<organism evidence="13 14">
    <name type="scientific">Raineyella antarctica</name>
    <dbReference type="NCBI Taxonomy" id="1577474"/>
    <lineage>
        <taxon>Bacteria</taxon>
        <taxon>Bacillati</taxon>
        <taxon>Actinomycetota</taxon>
        <taxon>Actinomycetes</taxon>
        <taxon>Propionibacteriales</taxon>
        <taxon>Propionibacteriaceae</taxon>
        <taxon>Raineyella</taxon>
    </lineage>
</organism>
<dbReference type="InterPro" id="IPR002481">
    <property type="entry name" value="FUR"/>
</dbReference>
<dbReference type="Gene3D" id="3.30.1490.190">
    <property type="match status" value="1"/>
</dbReference>
<comment type="subcellular location">
    <subcellularLocation>
        <location evidence="1">Cytoplasm</location>
    </subcellularLocation>
</comment>
<dbReference type="STRING" id="1577474.GA0111570_10843"/>
<comment type="cofactor">
    <cofactor evidence="11">
        <name>Zn(2+)</name>
        <dbReference type="ChEBI" id="CHEBI:29105"/>
    </cofactor>
    <text evidence="11">Binds 1 zinc ion per subunit.</text>
</comment>
<gene>
    <name evidence="13" type="ORF">GA0111570_10843</name>
</gene>
<comment type="cofactor">
    <cofactor evidence="12">
        <name>Mn(2+)</name>
        <dbReference type="ChEBI" id="CHEBI:29035"/>
    </cofactor>
    <cofactor evidence="12">
        <name>Fe(2+)</name>
        <dbReference type="ChEBI" id="CHEBI:29033"/>
    </cofactor>
    <text evidence="12">Binds 1 Mn(2+) or Fe(2+) ion per subunit.</text>
</comment>
<dbReference type="GO" id="GO:1900376">
    <property type="term" value="P:regulation of secondary metabolite biosynthetic process"/>
    <property type="evidence" value="ECO:0007669"/>
    <property type="project" value="TreeGrafter"/>
</dbReference>
<dbReference type="PANTHER" id="PTHR33202">
    <property type="entry name" value="ZINC UPTAKE REGULATION PROTEIN"/>
    <property type="match status" value="1"/>
</dbReference>
<dbReference type="CDD" id="cd07153">
    <property type="entry name" value="Fur_like"/>
    <property type="match status" value="1"/>
</dbReference>
<dbReference type="RefSeq" id="WP_092611548.1">
    <property type="nucleotide sequence ID" value="NZ_FMYF01000008.1"/>
</dbReference>